<dbReference type="InterPro" id="IPR009008">
    <property type="entry name" value="Val/Leu/Ile-tRNA-synth_edit"/>
</dbReference>
<dbReference type="GO" id="GO:0002161">
    <property type="term" value="F:aminoacyl-tRNA deacylase activity"/>
    <property type="evidence" value="ECO:0007669"/>
    <property type="project" value="InterPro"/>
</dbReference>
<dbReference type="InterPro" id="IPR023585">
    <property type="entry name" value="Ile-tRNA-ligase_type1"/>
</dbReference>
<keyword evidence="10" id="KW-0862">Zinc</keyword>
<keyword evidence="2 10" id="KW-0963">Cytoplasm</keyword>
<dbReference type="eggNOG" id="COG0060">
    <property type="taxonomic scope" value="Bacteria"/>
</dbReference>
<proteinExistence type="inferred from homology"/>
<evidence type="ECO:0000256" key="5">
    <source>
        <dbReference type="ARBA" id="ARBA00022840"/>
    </source>
</evidence>
<dbReference type="InterPro" id="IPR014729">
    <property type="entry name" value="Rossmann-like_a/b/a_fold"/>
</dbReference>
<comment type="catalytic activity">
    <reaction evidence="9 10">
        <text>tRNA(Ile) + L-isoleucine + ATP = L-isoleucyl-tRNA(Ile) + AMP + diphosphate</text>
        <dbReference type="Rhea" id="RHEA:11060"/>
        <dbReference type="Rhea" id="RHEA-COMP:9666"/>
        <dbReference type="Rhea" id="RHEA-COMP:9695"/>
        <dbReference type="ChEBI" id="CHEBI:30616"/>
        <dbReference type="ChEBI" id="CHEBI:33019"/>
        <dbReference type="ChEBI" id="CHEBI:58045"/>
        <dbReference type="ChEBI" id="CHEBI:78442"/>
        <dbReference type="ChEBI" id="CHEBI:78528"/>
        <dbReference type="ChEBI" id="CHEBI:456215"/>
        <dbReference type="EC" id="6.1.1.5"/>
    </reaction>
</comment>
<comment type="cofactor">
    <cofactor evidence="10">
        <name>Zn(2+)</name>
        <dbReference type="ChEBI" id="CHEBI:29105"/>
    </cofactor>
    <text evidence="10">Binds 1 zinc ion per subunit.</text>
</comment>
<dbReference type="InterPro" id="IPR002300">
    <property type="entry name" value="aa-tRNA-synth_Ia"/>
</dbReference>
<evidence type="ECO:0000256" key="1">
    <source>
        <dbReference type="ARBA" id="ARBA00006887"/>
    </source>
</evidence>
<evidence type="ECO:0000256" key="10">
    <source>
        <dbReference type="HAMAP-Rule" id="MF_02002"/>
    </source>
</evidence>
<keyword evidence="4 10" id="KW-0547">Nucleotide-binding</keyword>
<evidence type="ECO:0000256" key="2">
    <source>
        <dbReference type="ARBA" id="ARBA00022490"/>
    </source>
</evidence>
<organism evidence="14 15">
    <name type="scientific">Desulfurobacterium thermolithotrophum (strain DSM 11699 / BSA)</name>
    <dbReference type="NCBI Taxonomy" id="868864"/>
    <lineage>
        <taxon>Bacteria</taxon>
        <taxon>Pseudomonadati</taxon>
        <taxon>Aquificota</taxon>
        <taxon>Aquificia</taxon>
        <taxon>Desulfurobacteriales</taxon>
        <taxon>Desulfurobacteriaceae</taxon>
        <taxon>Desulfurobacterium</taxon>
    </lineage>
</organism>
<dbReference type="GO" id="GO:0004822">
    <property type="term" value="F:isoleucine-tRNA ligase activity"/>
    <property type="evidence" value="ECO:0007669"/>
    <property type="project" value="UniProtKB-UniRule"/>
</dbReference>
<feature type="short sequence motif" description="'KMSKS' region" evidence="10">
    <location>
        <begin position="603"/>
        <end position="607"/>
    </location>
</feature>
<keyword evidence="7 10" id="KW-0030">Aminoacyl-tRNA synthetase</keyword>
<dbReference type="SUPFAM" id="SSF50677">
    <property type="entry name" value="ValRS/IleRS/LeuRS editing domain"/>
    <property type="match status" value="1"/>
</dbReference>
<evidence type="ECO:0000259" key="11">
    <source>
        <dbReference type="Pfam" id="PF00133"/>
    </source>
</evidence>
<comment type="similarity">
    <text evidence="1 10">Belongs to the class-I aminoacyl-tRNA synthetase family. IleS type 1 subfamily.</text>
</comment>
<evidence type="ECO:0000256" key="9">
    <source>
        <dbReference type="ARBA" id="ARBA00048359"/>
    </source>
</evidence>
<dbReference type="PRINTS" id="PR00984">
    <property type="entry name" value="TRNASYNTHILE"/>
</dbReference>
<keyword evidence="10" id="KW-0479">Metal-binding</keyword>
<dbReference type="SUPFAM" id="SSF47323">
    <property type="entry name" value="Anticodon-binding domain of a subclass of class I aminoacyl-tRNA synthetases"/>
    <property type="match status" value="1"/>
</dbReference>
<dbReference type="GO" id="GO:0005829">
    <property type="term" value="C:cytosol"/>
    <property type="evidence" value="ECO:0007669"/>
    <property type="project" value="TreeGrafter"/>
</dbReference>
<feature type="domain" description="Aminoacyl-tRNA synthetase class Ia" evidence="11">
    <location>
        <begin position="30"/>
        <end position="642"/>
    </location>
</feature>
<dbReference type="InterPro" id="IPR033708">
    <property type="entry name" value="Anticodon_Ile_BEm"/>
</dbReference>
<dbReference type="GO" id="GO:0008270">
    <property type="term" value="F:zinc ion binding"/>
    <property type="evidence" value="ECO:0007669"/>
    <property type="project" value="UniProtKB-UniRule"/>
</dbReference>
<evidence type="ECO:0000313" key="15">
    <source>
        <dbReference type="Proteomes" id="UP000007102"/>
    </source>
</evidence>
<comment type="domain">
    <text evidence="10">IleRS has two distinct active sites: one for aminoacylation and one for editing. The misactivated valine is translocated from the active site to the editing site, which sterically excludes the correctly activated isoleucine. The single editing site contains two valyl binding pockets, one specific for each substrate (Val-AMP or Val-tRNA(Ile)).</text>
</comment>
<keyword evidence="3 10" id="KW-0436">Ligase</keyword>
<dbReference type="InterPro" id="IPR013155">
    <property type="entry name" value="M/V/L/I-tRNA-synth_anticd-bd"/>
</dbReference>
<accession>F0S367</accession>
<gene>
    <name evidence="10" type="primary">ileS</name>
    <name evidence="14" type="ordered locus">Dester_0638</name>
</gene>
<dbReference type="KEGG" id="dte:Dester_0638"/>
<dbReference type="CDD" id="cd07960">
    <property type="entry name" value="Anticodon_Ia_Ile_BEm"/>
    <property type="match status" value="1"/>
</dbReference>
<dbReference type="FunFam" id="3.40.50.620:FF:000152">
    <property type="entry name" value="Isoleucine--tRNA ligase"/>
    <property type="match status" value="1"/>
</dbReference>
<dbReference type="PANTHER" id="PTHR42765:SF1">
    <property type="entry name" value="ISOLEUCINE--TRNA LIGASE, MITOCHONDRIAL"/>
    <property type="match status" value="1"/>
</dbReference>
<dbReference type="FunCoup" id="F0S367">
    <property type="interactions" value="403"/>
</dbReference>
<dbReference type="HOGENOM" id="CLU_001493_7_0_0"/>
<dbReference type="Gene3D" id="3.40.50.620">
    <property type="entry name" value="HUPs"/>
    <property type="match status" value="2"/>
</dbReference>
<evidence type="ECO:0000259" key="13">
    <source>
        <dbReference type="Pfam" id="PF08264"/>
    </source>
</evidence>
<comment type="subcellular location">
    <subcellularLocation>
        <location evidence="10">Cytoplasm</location>
    </subcellularLocation>
</comment>
<dbReference type="PROSITE" id="PS00178">
    <property type="entry name" value="AA_TRNA_LIGASE_I"/>
    <property type="match status" value="1"/>
</dbReference>
<dbReference type="Proteomes" id="UP000007102">
    <property type="component" value="Chromosome"/>
</dbReference>
<dbReference type="GO" id="GO:0006428">
    <property type="term" value="P:isoleucyl-tRNA aminoacylation"/>
    <property type="evidence" value="ECO:0007669"/>
    <property type="project" value="UniProtKB-UniRule"/>
</dbReference>
<dbReference type="Pfam" id="PF08264">
    <property type="entry name" value="Anticodon_1"/>
    <property type="match status" value="1"/>
</dbReference>
<name>F0S367_DESTD</name>
<feature type="binding site" evidence="10">
    <location>
        <position position="899"/>
    </location>
    <ligand>
        <name>Zn(2+)</name>
        <dbReference type="ChEBI" id="CHEBI:29105"/>
    </ligand>
</feature>
<dbReference type="EC" id="6.1.1.5" evidence="10"/>
<dbReference type="Pfam" id="PF00133">
    <property type="entry name" value="tRNA-synt_1"/>
    <property type="match status" value="1"/>
</dbReference>
<dbReference type="STRING" id="868864.Dester_0638"/>
<reference evidence="14 15" key="1">
    <citation type="journal article" date="2011" name="Stand. Genomic Sci.">
        <title>Complete genome sequence of the thermophilic sulfur-reducer Desulfurobacterium thermolithotrophum type strain (BSA(T)) from a deep-sea hydrothermal vent.</title>
        <authorList>
            <person name="Goker M."/>
            <person name="Daligault H."/>
            <person name="Mwirichia R."/>
            <person name="Lapidus A."/>
            <person name="Lucas S."/>
            <person name="Deshpande S."/>
            <person name="Pagani I."/>
            <person name="Tapia R."/>
            <person name="Cheng J.F."/>
            <person name="Goodwin L."/>
            <person name="Pitluck S."/>
            <person name="Liolios K."/>
            <person name="Ivanova N."/>
            <person name="Mavromatis K."/>
            <person name="Mikhailova N."/>
            <person name="Pati A."/>
            <person name="Chen A."/>
            <person name="Palaniappan K."/>
            <person name="Han C."/>
            <person name="Land M."/>
            <person name="Hauser L."/>
            <person name="Pan C."/>
            <person name="Brambilla E.M."/>
            <person name="Rohde M."/>
            <person name="Spring S."/>
            <person name="Sikorski J."/>
            <person name="Wirth R."/>
            <person name="Detter J.C."/>
            <person name="Woyke T."/>
            <person name="Bristow J."/>
            <person name="Eisen J.A."/>
            <person name="Markowitz V."/>
            <person name="Hugenholtz P."/>
            <person name="Kyrpides N.C."/>
            <person name="Klenk H.P."/>
        </authorList>
    </citation>
    <scope>NUCLEOTIDE SEQUENCE [LARGE SCALE GENOMIC DNA]</scope>
    <source>
        <strain evidence="15">DSM 11699 / BSA</strain>
    </source>
</reference>
<comment type="function">
    <text evidence="8 10">Catalyzes the attachment of isoleucine to tRNA(Ile). As IleRS can inadvertently accommodate and process structurally similar amino acids such as valine, to avoid such errors it has two additional distinct tRNA(Ile)-dependent editing activities. One activity is designated as 'pretransfer' editing and involves the hydrolysis of activated Val-AMP. The other activity is designated 'posttransfer' editing and involves deacylation of mischarged Val-tRNA(Ile).</text>
</comment>
<feature type="binding site" evidence="10">
    <location>
        <position position="902"/>
    </location>
    <ligand>
        <name>Zn(2+)</name>
        <dbReference type="ChEBI" id="CHEBI:29105"/>
    </ligand>
</feature>
<dbReference type="NCBIfam" id="TIGR00392">
    <property type="entry name" value="ileS"/>
    <property type="match status" value="1"/>
</dbReference>
<evidence type="ECO:0000256" key="8">
    <source>
        <dbReference type="ARBA" id="ARBA00025217"/>
    </source>
</evidence>
<dbReference type="InterPro" id="IPR001412">
    <property type="entry name" value="aa-tRNA-synth_I_CS"/>
</dbReference>
<evidence type="ECO:0000256" key="7">
    <source>
        <dbReference type="ARBA" id="ARBA00023146"/>
    </source>
</evidence>
<dbReference type="PANTHER" id="PTHR42765">
    <property type="entry name" value="SOLEUCYL-TRNA SYNTHETASE"/>
    <property type="match status" value="1"/>
</dbReference>
<evidence type="ECO:0000256" key="3">
    <source>
        <dbReference type="ARBA" id="ARBA00022598"/>
    </source>
</evidence>
<dbReference type="InterPro" id="IPR002301">
    <property type="entry name" value="Ile-tRNA-ligase"/>
</dbReference>
<evidence type="ECO:0000256" key="6">
    <source>
        <dbReference type="ARBA" id="ARBA00022917"/>
    </source>
</evidence>
<dbReference type="OrthoDB" id="9810365at2"/>
<comment type="subunit">
    <text evidence="10">Monomer.</text>
</comment>
<keyword evidence="15" id="KW-1185">Reference proteome</keyword>
<dbReference type="FunFam" id="1.10.730.20:FF:000001">
    <property type="entry name" value="Isoleucine--tRNA ligase"/>
    <property type="match status" value="1"/>
</dbReference>
<feature type="binding site" evidence="10">
    <location>
        <position position="562"/>
    </location>
    <ligand>
        <name>L-isoleucyl-5'-AMP</name>
        <dbReference type="ChEBI" id="CHEBI:178002"/>
    </ligand>
</feature>
<dbReference type="InParanoid" id="F0S367"/>
<keyword evidence="5 10" id="KW-0067">ATP-binding</keyword>
<dbReference type="CDD" id="cd00818">
    <property type="entry name" value="IleRS_core"/>
    <property type="match status" value="1"/>
</dbReference>
<keyword evidence="6 10" id="KW-0648">Protein biosynthesis</keyword>
<dbReference type="RefSeq" id="WP_013638246.1">
    <property type="nucleotide sequence ID" value="NC_015185.1"/>
</dbReference>
<feature type="domain" description="Methionyl/Valyl/Leucyl/Isoleucyl-tRNA synthetase anticodon-binding" evidence="13">
    <location>
        <begin position="685"/>
        <end position="838"/>
    </location>
</feature>
<evidence type="ECO:0000313" key="14">
    <source>
        <dbReference type="EMBL" id="ADY73289.1"/>
    </source>
</evidence>
<dbReference type="Gene3D" id="1.10.730.20">
    <property type="match status" value="1"/>
</dbReference>
<dbReference type="InterPro" id="IPR010663">
    <property type="entry name" value="Znf_FPG/IleRS"/>
</dbReference>
<evidence type="ECO:0000259" key="12">
    <source>
        <dbReference type="Pfam" id="PF06827"/>
    </source>
</evidence>
<feature type="binding site" evidence="10">
    <location>
        <position position="919"/>
    </location>
    <ligand>
        <name>Zn(2+)</name>
        <dbReference type="ChEBI" id="CHEBI:29105"/>
    </ligand>
</feature>
<dbReference type="Pfam" id="PF06827">
    <property type="entry name" value="zf-FPG_IleRS"/>
    <property type="match status" value="1"/>
</dbReference>
<dbReference type="GO" id="GO:0000049">
    <property type="term" value="F:tRNA binding"/>
    <property type="evidence" value="ECO:0007669"/>
    <property type="project" value="InterPro"/>
</dbReference>
<feature type="short sequence motif" description="'HIGH' region" evidence="10">
    <location>
        <begin position="60"/>
        <end position="70"/>
    </location>
</feature>
<reference evidence="15" key="2">
    <citation type="submission" date="2011-02" db="EMBL/GenBank/DDBJ databases">
        <title>The complete genome of Desulfurobacterium thermolithotrophum DSM 11699.</title>
        <authorList>
            <consortium name="US DOE Joint Genome Institute (JGI-PGF)"/>
            <person name="Lucas S."/>
            <person name="Copeland A."/>
            <person name="Lapidus A."/>
            <person name="Bruce D."/>
            <person name="Goodwin L."/>
            <person name="Pitluck S."/>
            <person name="Kyrpides N."/>
            <person name="Mavromatis K."/>
            <person name="Pagani I."/>
            <person name="Ivanova N."/>
            <person name="Mikhailova N."/>
            <person name="Daligault H."/>
            <person name="Detter J.C."/>
            <person name="Tapia R."/>
            <person name="Han C."/>
            <person name="Land M."/>
            <person name="Hauser L."/>
            <person name="Markowitz V."/>
            <person name="Cheng J.-F."/>
            <person name="Hugenholtz P."/>
            <person name="Woyke T."/>
            <person name="Wu D."/>
            <person name="Spring S."/>
            <person name="Brambilla E."/>
            <person name="Klenk H.-P."/>
            <person name="Eisen J.A."/>
        </authorList>
    </citation>
    <scope>NUCLEOTIDE SEQUENCE [LARGE SCALE GENOMIC DNA]</scope>
    <source>
        <strain evidence="15">DSM 11699 / BSA</strain>
    </source>
</reference>
<evidence type="ECO:0000256" key="4">
    <source>
        <dbReference type="ARBA" id="ARBA00022741"/>
    </source>
</evidence>
<dbReference type="Gene3D" id="1.10.10.830">
    <property type="entry name" value="Ile-tRNA synthetase CP2 domain-like"/>
    <property type="match status" value="1"/>
</dbReference>
<dbReference type="EMBL" id="CP002543">
    <property type="protein sequence ID" value="ADY73289.1"/>
    <property type="molecule type" value="Genomic_DNA"/>
</dbReference>
<dbReference type="AlphaFoldDB" id="F0S367"/>
<dbReference type="InterPro" id="IPR050081">
    <property type="entry name" value="Ile-tRNA_ligase"/>
</dbReference>
<feature type="domain" description="Zinc finger FPG/IleRS-type" evidence="12">
    <location>
        <begin position="896"/>
        <end position="924"/>
    </location>
</feature>
<dbReference type="GO" id="GO:0005524">
    <property type="term" value="F:ATP binding"/>
    <property type="evidence" value="ECO:0007669"/>
    <property type="project" value="UniProtKB-UniRule"/>
</dbReference>
<dbReference type="HAMAP" id="MF_02002">
    <property type="entry name" value="Ile_tRNA_synth_type1"/>
    <property type="match status" value="1"/>
</dbReference>
<feature type="binding site" evidence="10">
    <location>
        <position position="922"/>
    </location>
    <ligand>
        <name>Zn(2+)</name>
        <dbReference type="ChEBI" id="CHEBI:29105"/>
    </ligand>
</feature>
<dbReference type="InterPro" id="IPR009080">
    <property type="entry name" value="tRNAsynth_Ia_anticodon-bd"/>
</dbReference>
<sequence>MEKKDYKDTLNLPKTSFPMRGNLPKKEKEILKYWNEIDLYNKLLESHKYDRKFVLHDGPPYANGHIHIGHALNKILKDIVVKSKSMQGYQTPFVPGWDCHGLPIERAVFQKLKKRKDEVDPIDVRKKCREYATNWVNIQREEFIRLGVIGDWKNPYITMDPKYQADIVRELGKFYERGLVHRAKKPVYWCPNCVTALAEAEIEYADEVSPSIYVAFKIINDKGINLPENTYLVIWTTTPWTLPANVAVAVNPELEYVVLNSGEKHFIIAKSLLEDFREKTDLLGETVKTFKGIELEGIKYEHPFIDREGQVTLADYVAADTGTGLVHIAPGHGEEDYQVGLKYNLPVLVPVDDYGKFTDEAPSWLKGLKIWEANPVIIKRLKEIGALLFAGEINHSYPHCWRCKGKVIFRATPQWFIVMDKGNPTLREVALKEIDKVQWIPEWGKTRIKNMVEGRPDWCISRQRIWGVPIVAFYCEECGETIYSKEIADYVANIFEKESADAWYKREAKELLPEGFKCPKCGGEKFKKEMDILDVWFDSGSSHAAVLERRPELSWPADMYLEGSDQHRGWFQASLLESCGTRKEAPYKSVLTHGFTLDEKGHKMSKSLGNVVAPEDVVKKFGADILRLWVASENFTEDVKISENILKQVAEVYKKIRNTFRFMLGNLSDFTPEESLVYDELEEIDKWAINRFSILAKEIIDAYNSYKFNKIYRLIYDYCATELSSIYLDILKDTLYCEAPNSKKRKSAQTAIYKILYGLTTLIAPILSFTAEEIYSYIPGREKESVFLEEFPLFCESPDGELLERWEKLMKVKSLVNKALEKARAHKMIGHSLEASITVYVDGELREFLERYKELLPYIFITSGAEVKQFAAAPSCSVGDDEILKGVRVKVKKAEGQKCERCWMYSTTVGQDSEFPDVCERCARVLREISE</sequence>
<feature type="binding site" evidence="10">
    <location>
        <position position="606"/>
    </location>
    <ligand>
        <name>ATP</name>
        <dbReference type="ChEBI" id="CHEBI:30616"/>
    </ligand>
</feature>
<dbReference type="SUPFAM" id="SSF52374">
    <property type="entry name" value="Nucleotidylyl transferase"/>
    <property type="match status" value="1"/>
</dbReference>
<protein>
    <recommendedName>
        <fullName evidence="10">Isoleucine--tRNA ligase</fullName>
        <ecNumber evidence="10">6.1.1.5</ecNumber>
    </recommendedName>
    <alternativeName>
        <fullName evidence="10">Isoleucyl-tRNA synthetase</fullName>
        <shortName evidence="10">IleRS</shortName>
    </alternativeName>
</protein>